<evidence type="ECO:0000256" key="5">
    <source>
        <dbReference type="SAM" id="MobiDB-lite"/>
    </source>
</evidence>
<accession>A0ABV4TRT6</accession>
<dbReference type="EMBL" id="JBGUAW010000001">
    <property type="protein sequence ID" value="MFA9459270.1"/>
    <property type="molecule type" value="Genomic_DNA"/>
</dbReference>
<feature type="transmembrane region" description="Helical" evidence="6">
    <location>
        <begin position="7"/>
        <end position="25"/>
    </location>
</feature>
<evidence type="ECO:0000313" key="8">
    <source>
        <dbReference type="EMBL" id="MFA9459270.1"/>
    </source>
</evidence>
<dbReference type="RefSeq" id="WP_373654062.1">
    <property type="nucleotide sequence ID" value="NZ_JBGUAW010000001.1"/>
</dbReference>
<proteinExistence type="predicted"/>
<sequence>MRGWMHWLIMGTAGGLAVALLLYLFNCGPGLTGPSDGPTATMQGAPTEAPGGLPPAARNGANGRGTTLRIGWTAWSDAEVVSLLAQRLLERHTRLDVERVMTDIGIQYQSVANGDLDIMLMAWLPVTHRSYWEKVRDRVVNLGVLYTGRLGWVVPDYVPRERLAAIPDLADPEMARRLGGRIQGIDPGSGLMQASERAMEAYGLADLQLVSASGAAMTAVLDRAIRNRDWVVVTAWRPHWIFAQYDLRFLEDPENVLGGEERVHAIARRGFQTAFPPQVAGFFSRFYLPEEELARMLLNAQESSPEAAVDRYIRKHPNRIRYWLTGDIEEAADSPTAKDAERSESTG</sequence>
<protein>
    <submittedName>
        <fullName evidence="8">Glycine betaine ABC transporter substrate-binding protein</fullName>
    </submittedName>
</protein>
<dbReference type="Gene3D" id="3.40.190.100">
    <property type="entry name" value="Glycine betaine-binding periplasmic protein, domain 2"/>
    <property type="match status" value="1"/>
</dbReference>
<dbReference type="InterPro" id="IPR007210">
    <property type="entry name" value="ABC_Gly_betaine_transp_sub-bd"/>
</dbReference>
<evidence type="ECO:0000256" key="6">
    <source>
        <dbReference type="SAM" id="Phobius"/>
    </source>
</evidence>
<comment type="caution">
    <text evidence="8">The sequence shown here is derived from an EMBL/GenBank/DDBJ whole genome shotgun (WGS) entry which is preliminary data.</text>
</comment>
<evidence type="ECO:0000256" key="1">
    <source>
        <dbReference type="ARBA" id="ARBA00004236"/>
    </source>
</evidence>
<dbReference type="CDD" id="cd13639">
    <property type="entry name" value="PBP2_OpuAC_like"/>
    <property type="match status" value="1"/>
</dbReference>
<keyword evidence="9" id="KW-1185">Reference proteome</keyword>
<dbReference type="Proteomes" id="UP001575181">
    <property type="component" value="Unassembled WGS sequence"/>
</dbReference>
<organism evidence="8 9">
    <name type="scientific">Thiohalorhabdus methylotrophus</name>
    <dbReference type="NCBI Taxonomy" id="3242694"/>
    <lineage>
        <taxon>Bacteria</taxon>
        <taxon>Pseudomonadati</taxon>
        <taxon>Pseudomonadota</taxon>
        <taxon>Gammaproteobacteria</taxon>
        <taxon>Thiohalorhabdales</taxon>
        <taxon>Thiohalorhabdaceae</taxon>
        <taxon>Thiohalorhabdus</taxon>
    </lineage>
</organism>
<dbReference type="PANTHER" id="PTHR47737">
    <property type="entry name" value="GLYCINE BETAINE/PROLINE BETAINE TRANSPORT SYSTEM PERMEASE PROTEIN PROW"/>
    <property type="match status" value="1"/>
</dbReference>
<reference evidence="8 9" key="1">
    <citation type="submission" date="2024-08" db="EMBL/GenBank/DDBJ databases">
        <title>Whole-genome sequencing of halo(alkali)philic microorganisms from hypersaline lakes.</title>
        <authorList>
            <person name="Sorokin D.Y."/>
            <person name="Merkel A.Y."/>
            <person name="Messina E."/>
            <person name="Yakimov M."/>
        </authorList>
    </citation>
    <scope>NUCLEOTIDE SEQUENCE [LARGE SCALE GENOMIC DNA]</scope>
    <source>
        <strain evidence="8 9">Cl-TMA</strain>
    </source>
</reference>
<evidence type="ECO:0000256" key="2">
    <source>
        <dbReference type="ARBA" id="ARBA00022448"/>
    </source>
</evidence>
<keyword evidence="2" id="KW-0813">Transport</keyword>
<keyword evidence="6" id="KW-1133">Transmembrane helix</keyword>
<evidence type="ECO:0000256" key="3">
    <source>
        <dbReference type="ARBA" id="ARBA00022475"/>
    </source>
</evidence>
<gene>
    <name evidence="8" type="ORF">ACERLL_00330</name>
</gene>
<evidence type="ECO:0000259" key="7">
    <source>
        <dbReference type="Pfam" id="PF04069"/>
    </source>
</evidence>
<feature type="region of interest" description="Disordered" evidence="5">
    <location>
        <begin position="35"/>
        <end position="60"/>
    </location>
</feature>
<keyword evidence="4 6" id="KW-0472">Membrane</keyword>
<dbReference type="Gene3D" id="3.40.190.10">
    <property type="entry name" value="Periplasmic binding protein-like II"/>
    <property type="match status" value="1"/>
</dbReference>
<keyword evidence="3" id="KW-1003">Cell membrane</keyword>
<keyword evidence="6" id="KW-0812">Transmembrane</keyword>
<comment type="subcellular location">
    <subcellularLocation>
        <location evidence="1">Cell membrane</location>
    </subcellularLocation>
</comment>
<feature type="domain" description="ABC-type glycine betaine transport system substrate-binding" evidence="7">
    <location>
        <begin position="67"/>
        <end position="314"/>
    </location>
</feature>
<dbReference type="SUPFAM" id="SSF53850">
    <property type="entry name" value="Periplasmic binding protein-like II"/>
    <property type="match status" value="1"/>
</dbReference>
<dbReference type="PANTHER" id="PTHR47737:SF1">
    <property type="entry name" value="GLYCINE BETAINE_PROLINE BETAINE TRANSPORT SYSTEM PERMEASE PROTEIN PROW"/>
    <property type="match status" value="1"/>
</dbReference>
<dbReference type="Pfam" id="PF04069">
    <property type="entry name" value="OpuAC"/>
    <property type="match status" value="1"/>
</dbReference>
<name>A0ABV4TRT6_9GAMM</name>
<evidence type="ECO:0000256" key="4">
    <source>
        <dbReference type="ARBA" id="ARBA00023136"/>
    </source>
</evidence>
<evidence type="ECO:0000313" key="9">
    <source>
        <dbReference type="Proteomes" id="UP001575181"/>
    </source>
</evidence>